<evidence type="ECO:0000256" key="7">
    <source>
        <dbReference type="ARBA" id="ARBA00022777"/>
    </source>
</evidence>
<comment type="function">
    <text evidence="10">Catalyzes the transfer of pyrophosphate from adenosine triphosphate (ATP) to 6-hydroxymethyl-7,8-dihydropterin, an enzymatic step in folate biosynthesis pathway.</text>
</comment>
<evidence type="ECO:0000259" key="13">
    <source>
        <dbReference type="Pfam" id="PF01288"/>
    </source>
</evidence>
<dbReference type="PANTHER" id="PTHR43071">
    <property type="entry name" value="2-AMINO-4-HYDROXY-6-HYDROXYMETHYLDIHYDROPTERIDINE PYROPHOSPHOKINASE"/>
    <property type="match status" value="1"/>
</dbReference>
<dbReference type="InterPro" id="IPR000550">
    <property type="entry name" value="Hppk"/>
</dbReference>
<evidence type="ECO:0000256" key="3">
    <source>
        <dbReference type="ARBA" id="ARBA00013253"/>
    </source>
</evidence>
<keyword evidence="9" id="KW-0289">Folate biosynthesis</keyword>
<evidence type="ECO:0000256" key="9">
    <source>
        <dbReference type="ARBA" id="ARBA00022909"/>
    </source>
</evidence>
<keyword evidence="6" id="KW-0547">Nucleotide-binding</keyword>
<accession>A0ABS1HM32</accession>
<comment type="similarity">
    <text evidence="2">Belongs to the HPPK family.</text>
</comment>
<evidence type="ECO:0000256" key="2">
    <source>
        <dbReference type="ARBA" id="ARBA00005810"/>
    </source>
</evidence>
<evidence type="ECO:0000256" key="11">
    <source>
        <dbReference type="ARBA" id="ARBA00029766"/>
    </source>
</evidence>
<protein>
    <recommendedName>
        <fullName evidence="4">2-amino-4-hydroxy-6-hydroxymethyldihydropteridine pyrophosphokinase</fullName>
        <ecNumber evidence="3">2.7.6.3</ecNumber>
    </recommendedName>
    <alternativeName>
        <fullName evidence="11">6-hydroxymethyl-7,8-dihydropterin pyrophosphokinase</fullName>
    </alternativeName>
    <alternativeName>
        <fullName evidence="12">7,8-dihydro-6-hydroxymethylpterin-pyrophosphokinase</fullName>
    </alternativeName>
</protein>
<gene>
    <name evidence="14" type="primary">folK</name>
    <name evidence="14" type="ORF">JIV24_15145</name>
</gene>
<keyword evidence="7" id="KW-0418">Kinase</keyword>
<dbReference type="EC" id="2.7.6.3" evidence="3"/>
<name>A0ABS1HM32_9BACT</name>
<evidence type="ECO:0000256" key="1">
    <source>
        <dbReference type="ARBA" id="ARBA00005051"/>
    </source>
</evidence>
<comment type="pathway">
    <text evidence="1">Cofactor biosynthesis; tetrahydrofolate biosynthesis; 2-amino-4-hydroxy-6-hydroxymethyl-7,8-dihydropteridine diphosphate from 7,8-dihydroneopterin triphosphate: step 4/4.</text>
</comment>
<keyword evidence="5 14" id="KW-0808">Transferase</keyword>
<feature type="domain" description="7,8-dihydro-6-hydroxymethylpterin-pyrophosphokinase" evidence="13">
    <location>
        <begin position="6"/>
        <end position="131"/>
    </location>
</feature>
<keyword evidence="15" id="KW-1185">Reference proteome</keyword>
<dbReference type="EMBL" id="JAENRR010000039">
    <property type="protein sequence ID" value="MBK3518681.1"/>
    <property type="molecule type" value="Genomic_DNA"/>
</dbReference>
<evidence type="ECO:0000256" key="6">
    <source>
        <dbReference type="ARBA" id="ARBA00022741"/>
    </source>
</evidence>
<dbReference type="Gene3D" id="3.30.70.560">
    <property type="entry name" value="7,8-Dihydro-6-hydroxymethylpterin-pyrophosphokinase HPPK"/>
    <property type="match status" value="1"/>
</dbReference>
<dbReference type="PANTHER" id="PTHR43071:SF1">
    <property type="entry name" value="2-AMINO-4-HYDROXY-6-HYDROXYMETHYLDIHYDROPTERIDINE PYROPHOSPHOKINASE"/>
    <property type="match status" value="1"/>
</dbReference>
<comment type="caution">
    <text evidence="14">The sequence shown here is derived from an EMBL/GenBank/DDBJ whole genome shotgun (WGS) entry which is preliminary data.</text>
</comment>
<evidence type="ECO:0000256" key="10">
    <source>
        <dbReference type="ARBA" id="ARBA00029409"/>
    </source>
</evidence>
<evidence type="ECO:0000256" key="4">
    <source>
        <dbReference type="ARBA" id="ARBA00016218"/>
    </source>
</evidence>
<keyword evidence="8" id="KW-0067">ATP-binding</keyword>
<dbReference type="NCBIfam" id="TIGR01498">
    <property type="entry name" value="folK"/>
    <property type="match status" value="1"/>
</dbReference>
<evidence type="ECO:0000256" key="12">
    <source>
        <dbReference type="ARBA" id="ARBA00033413"/>
    </source>
</evidence>
<dbReference type="GO" id="GO:0003848">
    <property type="term" value="F:2-amino-4-hydroxy-6-hydroxymethyldihydropteridine diphosphokinase activity"/>
    <property type="evidence" value="ECO:0007669"/>
    <property type="project" value="UniProtKB-EC"/>
</dbReference>
<sequence length="163" mass="18874">MNRQILLLGGNQGNVISSLKTSIELLSQQLGAPIIESSYYESEAWGFEASQNFINMVVEFRSNLEPIELLDFTQKIEKELGRKEKTGTQYESRPIDIDILFINDEQINLPRLIVPHQHLHKRRFTLLPLMEHWADFIHPVYNQSIRTLNSHCNDNGMVRALTI</sequence>
<dbReference type="SUPFAM" id="SSF55083">
    <property type="entry name" value="6-hydroxymethyl-7,8-dihydropterin pyrophosphokinase, HPPK"/>
    <property type="match status" value="1"/>
</dbReference>
<proteinExistence type="inferred from homology"/>
<dbReference type="InterPro" id="IPR035907">
    <property type="entry name" value="Hppk_sf"/>
</dbReference>
<dbReference type="CDD" id="cd00483">
    <property type="entry name" value="HPPK"/>
    <property type="match status" value="1"/>
</dbReference>
<reference evidence="14 15" key="1">
    <citation type="submission" date="2021-01" db="EMBL/GenBank/DDBJ databases">
        <title>Carboxyliciviraga sp.nov., isolated from coastal sediments.</title>
        <authorList>
            <person name="Lu D."/>
            <person name="Zhang T."/>
        </authorList>
    </citation>
    <scope>NUCLEOTIDE SEQUENCE [LARGE SCALE GENOMIC DNA]</scope>
    <source>
        <strain evidence="14 15">N1Y132</strain>
    </source>
</reference>
<dbReference type="Proteomes" id="UP000605676">
    <property type="component" value="Unassembled WGS sequence"/>
</dbReference>
<organism evidence="14 15">
    <name type="scientific">Carboxylicivirga marina</name>
    <dbReference type="NCBI Taxonomy" id="2800988"/>
    <lineage>
        <taxon>Bacteria</taxon>
        <taxon>Pseudomonadati</taxon>
        <taxon>Bacteroidota</taxon>
        <taxon>Bacteroidia</taxon>
        <taxon>Marinilabiliales</taxon>
        <taxon>Marinilabiliaceae</taxon>
        <taxon>Carboxylicivirga</taxon>
    </lineage>
</organism>
<evidence type="ECO:0000313" key="14">
    <source>
        <dbReference type="EMBL" id="MBK3518681.1"/>
    </source>
</evidence>
<dbReference type="Pfam" id="PF01288">
    <property type="entry name" value="HPPK"/>
    <property type="match status" value="1"/>
</dbReference>
<evidence type="ECO:0000256" key="5">
    <source>
        <dbReference type="ARBA" id="ARBA00022679"/>
    </source>
</evidence>
<evidence type="ECO:0000256" key="8">
    <source>
        <dbReference type="ARBA" id="ARBA00022840"/>
    </source>
</evidence>
<dbReference type="RefSeq" id="WP_200465908.1">
    <property type="nucleotide sequence ID" value="NZ_JAENRR010000039.1"/>
</dbReference>
<evidence type="ECO:0000313" key="15">
    <source>
        <dbReference type="Proteomes" id="UP000605676"/>
    </source>
</evidence>